<evidence type="ECO:0000259" key="1">
    <source>
        <dbReference type="Pfam" id="PF12697"/>
    </source>
</evidence>
<organism evidence="2 3">
    <name type="scientific">Periconia macrospinosa</name>
    <dbReference type="NCBI Taxonomy" id="97972"/>
    <lineage>
        <taxon>Eukaryota</taxon>
        <taxon>Fungi</taxon>
        <taxon>Dikarya</taxon>
        <taxon>Ascomycota</taxon>
        <taxon>Pezizomycotina</taxon>
        <taxon>Dothideomycetes</taxon>
        <taxon>Pleosporomycetidae</taxon>
        <taxon>Pleosporales</taxon>
        <taxon>Massarineae</taxon>
        <taxon>Periconiaceae</taxon>
        <taxon>Periconia</taxon>
    </lineage>
</organism>
<dbReference type="Proteomes" id="UP000244855">
    <property type="component" value="Unassembled WGS sequence"/>
</dbReference>
<name>A0A2V1E2T9_9PLEO</name>
<dbReference type="GO" id="GO:0016787">
    <property type="term" value="F:hydrolase activity"/>
    <property type="evidence" value="ECO:0007669"/>
    <property type="project" value="UniProtKB-KW"/>
</dbReference>
<dbReference type="InterPro" id="IPR029058">
    <property type="entry name" value="AB_hydrolase_fold"/>
</dbReference>
<accession>A0A2V1E2T9</accession>
<dbReference type="InterPro" id="IPR052897">
    <property type="entry name" value="Sec-Metab_Biosynth_Hydrolase"/>
</dbReference>
<dbReference type="InterPro" id="IPR000073">
    <property type="entry name" value="AB_hydrolase_1"/>
</dbReference>
<dbReference type="PANTHER" id="PTHR37017:SF13">
    <property type="entry name" value="AB HYDROLASE-1 DOMAIN-CONTAINING PROTEIN"/>
    <property type="match status" value="1"/>
</dbReference>
<dbReference type="PANTHER" id="PTHR37017">
    <property type="entry name" value="AB HYDROLASE-1 DOMAIN-CONTAINING PROTEIN-RELATED"/>
    <property type="match status" value="1"/>
</dbReference>
<gene>
    <name evidence="2" type="ORF">DM02DRAFT_611487</name>
</gene>
<dbReference type="AlphaFoldDB" id="A0A2V1E2T9"/>
<keyword evidence="2" id="KW-0378">Hydrolase</keyword>
<proteinExistence type="predicted"/>
<dbReference type="SUPFAM" id="SSF53474">
    <property type="entry name" value="alpha/beta-Hydrolases"/>
    <property type="match status" value="1"/>
</dbReference>
<dbReference type="Pfam" id="PF12697">
    <property type="entry name" value="Abhydrolase_6"/>
    <property type="match status" value="1"/>
</dbReference>
<dbReference type="EMBL" id="KZ805321">
    <property type="protein sequence ID" value="PVI04462.1"/>
    <property type="molecule type" value="Genomic_DNA"/>
</dbReference>
<sequence>MASSTKPALVFVTGSFVMASHYDPLIDAIKAKGYTAQIVQLQTAGKRPGPLPTMYDDAAAINATTTKLAEEGRDVVVIAHSYGGVPSTQSLKGVTKAEREKEGKKGGVVSINYIAALVPELGASAGSTFEGNGAPVGYTVPDEDGWLYHVDKELTIPIVFNMSTREQGLKYFEDFVQHSSVSFGNELTHAGYADVPTSWFFPEKDNCVVPAVQEKGIENIEKASGRKVDVTRNPTDHCPETSALEDLINWIVKVLEKGGQE</sequence>
<reference evidence="2 3" key="1">
    <citation type="journal article" date="2018" name="Sci. Rep.">
        <title>Comparative genomics provides insights into the lifestyle and reveals functional heterogeneity of dark septate endophytic fungi.</title>
        <authorList>
            <person name="Knapp D.G."/>
            <person name="Nemeth J.B."/>
            <person name="Barry K."/>
            <person name="Hainaut M."/>
            <person name="Henrissat B."/>
            <person name="Johnson J."/>
            <person name="Kuo A."/>
            <person name="Lim J.H.P."/>
            <person name="Lipzen A."/>
            <person name="Nolan M."/>
            <person name="Ohm R.A."/>
            <person name="Tamas L."/>
            <person name="Grigoriev I.V."/>
            <person name="Spatafora J.W."/>
            <person name="Nagy L.G."/>
            <person name="Kovacs G.M."/>
        </authorList>
    </citation>
    <scope>NUCLEOTIDE SEQUENCE [LARGE SCALE GENOMIC DNA]</scope>
    <source>
        <strain evidence="2 3">DSE2036</strain>
    </source>
</reference>
<dbReference type="Gene3D" id="3.40.50.1820">
    <property type="entry name" value="alpha/beta hydrolase"/>
    <property type="match status" value="1"/>
</dbReference>
<dbReference type="OrthoDB" id="1263307at2759"/>
<evidence type="ECO:0000313" key="2">
    <source>
        <dbReference type="EMBL" id="PVI04462.1"/>
    </source>
</evidence>
<keyword evidence="3" id="KW-1185">Reference proteome</keyword>
<evidence type="ECO:0000313" key="3">
    <source>
        <dbReference type="Proteomes" id="UP000244855"/>
    </source>
</evidence>
<feature type="domain" description="AB hydrolase-1" evidence="1">
    <location>
        <begin position="9"/>
        <end position="242"/>
    </location>
</feature>
<protein>
    <submittedName>
        <fullName evidence="2">Alpha/beta-hydrolase</fullName>
    </submittedName>
</protein>